<dbReference type="Proteomes" id="UP000070442">
    <property type="component" value="Unassembled WGS sequence"/>
</dbReference>
<comment type="catalytic activity">
    <reaction evidence="1 9 10">
        <text>ATP-dependent breakage, passage and rejoining of double-stranded DNA.</text>
        <dbReference type="EC" id="5.6.2.2"/>
    </reaction>
</comment>
<evidence type="ECO:0000256" key="1">
    <source>
        <dbReference type="ARBA" id="ARBA00000185"/>
    </source>
</evidence>
<dbReference type="NCBIfam" id="NF004044">
    <property type="entry name" value="PRK05561.1"/>
    <property type="match status" value="1"/>
</dbReference>
<dbReference type="Pfam" id="PF03989">
    <property type="entry name" value="DNA_gyraseA_C"/>
    <property type="match status" value="6"/>
</dbReference>
<keyword evidence="13" id="KW-1185">Reference proteome</keyword>
<dbReference type="InterPro" id="IPR035516">
    <property type="entry name" value="Gyrase/topoIV_suA_C"/>
</dbReference>
<dbReference type="InterPro" id="IPR050220">
    <property type="entry name" value="Type_II_DNA_Topoisomerases"/>
</dbReference>
<comment type="subunit">
    <text evidence="8">Heterotetramer composed of ParC and ParE.</text>
</comment>
<dbReference type="InterPro" id="IPR006691">
    <property type="entry name" value="GyrA/parC_rep"/>
</dbReference>
<keyword evidence="3 9" id="KW-0547">Nucleotide-binding</keyword>
<evidence type="ECO:0000313" key="13">
    <source>
        <dbReference type="Proteomes" id="UP000070442"/>
    </source>
</evidence>
<dbReference type="Gene3D" id="3.30.1360.40">
    <property type="match status" value="1"/>
</dbReference>
<dbReference type="Pfam" id="PF00521">
    <property type="entry name" value="DNA_topoisoIV"/>
    <property type="match status" value="1"/>
</dbReference>
<dbReference type="GO" id="GO:0006261">
    <property type="term" value="P:DNA-templated DNA replication"/>
    <property type="evidence" value="ECO:0007669"/>
    <property type="project" value="UniProtKB-UniRule"/>
</dbReference>
<evidence type="ECO:0000256" key="9">
    <source>
        <dbReference type="HAMAP-Rule" id="MF_01897"/>
    </source>
</evidence>
<protein>
    <recommendedName>
        <fullName evidence="9">DNA gyrase subunit A</fullName>
        <ecNumber evidence="9">5.6.2.2</ecNumber>
    </recommendedName>
</protein>
<comment type="similarity">
    <text evidence="2 9">Belongs to the type II topoisomerase GyrA/ParC subunit family.</text>
</comment>
<dbReference type="GO" id="GO:0003677">
    <property type="term" value="F:DNA binding"/>
    <property type="evidence" value="ECO:0007669"/>
    <property type="project" value="UniProtKB-UniRule"/>
</dbReference>
<dbReference type="InterPro" id="IPR005743">
    <property type="entry name" value="GyrA"/>
</dbReference>
<dbReference type="FunFam" id="3.30.1360.40:FF:000002">
    <property type="entry name" value="DNA gyrase subunit A"/>
    <property type="match status" value="1"/>
</dbReference>
<comment type="subunit">
    <text evidence="9">Heterotetramer, composed of two GyrA and two GyrB chains. In the heterotetramer, GyrA contains the active site tyrosine that forms a transient covalent intermediate with DNA, while GyrB binds cofactors and catalyzes ATP hydrolysis.</text>
</comment>
<dbReference type="SUPFAM" id="SSF56719">
    <property type="entry name" value="Type II DNA topoisomerase"/>
    <property type="match status" value="1"/>
</dbReference>
<comment type="function">
    <text evidence="9">A type II topoisomerase that negatively supercoils closed circular double-stranded (ds) DNA in an ATP-dependent manner to modulate DNA topology and maintain chromosomes in an underwound state. Negative supercoiling favors strand separation, and DNA replication, transcription, recombination and repair, all of which involve strand separation. Also able to catalyze the interconversion of other topological isomers of dsDNA rings, including catenanes and knotted rings. Type II topoisomerases break and join 2 DNA strands simultaneously in an ATP-dependent manner.</text>
</comment>
<keyword evidence="4 9" id="KW-0067">ATP-binding</keyword>
<dbReference type="InterPro" id="IPR013757">
    <property type="entry name" value="Topo_IIA_A_a_sf"/>
</dbReference>
<dbReference type="InterPro" id="IPR013758">
    <property type="entry name" value="Topo_IIA_A/C_ab"/>
</dbReference>
<dbReference type="STRING" id="755172.HMPREF1863_00309"/>
<dbReference type="GO" id="GO:0005694">
    <property type="term" value="C:chromosome"/>
    <property type="evidence" value="ECO:0007669"/>
    <property type="project" value="InterPro"/>
</dbReference>
<dbReference type="PANTHER" id="PTHR43493">
    <property type="entry name" value="DNA GYRASE/TOPOISOMERASE SUBUNIT A"/>
    <property type="match status" value="1"/>
</dbReference>
<evidence type="ECO:0000256" key="3">
    <source>
        <dbReference type="ARBA" id="ARBA00022741"/>
    </source>
</evidence>
<dbReference type="RefSeq" id="WP_083508463.1">
    <property type="nucleotide sequence ID" value="NZ_KQ960157.1"/>
</dbReference>
<dbReference type="PANTHER" id="PTHR43493:SF5">
    <property type="entry name" value="DNA GYRASE SUBUNIT A, CHLOROPLASTIC_MITOCHONDRIAL"/>
    <property type="match status" value="1"/>
</dbReference>
<dbReference type="FunFam" id="2.120.10.90:FF:000005">
    <property type="entry name" value="DNA topoisomerase 4 subunit A"/>
    <property type="match status" value="1"/>
</dbReference>
<dbReference type="GO" id="GO:0006265">
    <property type="term" value="P:DNA topological change"/>
    <property type="evidence" value="ECO:0007669"/>
    <property type="project" value="UniProtKB-UniRule"/>
</dbReference>
<comment type="subcellular location">
    <subcellularLocation>
        <location evidence="9">Cytoplasm</location>
    </subcellularLocation>
</comment>
<evidence type="ECO:0000256" key="10">
    <source>
        <dbReference type="PROSITE-ProRule" id="PRU01384"/>
    </source>
</evidence>
<feature type="short sequence motif" description="GyrA-box" evidence="9">
    <location>
        <begin position="526"/>
        <end position="532"/>
    </location>
</feature>
<feature type="active site" description="O-(5'-phospho-DNA)-tyrosine intermediate" evidence="9 10">
    <location>
        <position position="124"/>
    </location>
</feature>
<comment type="miscellaneous">
    <text evidence="9">Few gyrases are as efficient as E.coli at forming negative supercoils. Not all organisms have 2 type II topoisomerases; in organisms with a single type II topoisomerase this enzyme also has to decatenate newly replicated chromosomes.</text>
</comment>
<dbReference type="Gene3D" id="3.90.199.10">
    <property type="entry name" value="Topoisomerase II, domain 5"/>
    <property type="match status" value="1"/>
</dbReference>
<dbReference type="SMART" id="SM00434">
    <property type="entry name" value="TOP4c"/>
    <property type="match status" value="1"/>
</dbReference>
<dbReference type="FunFam" id="3.90.199.10:FF:000001">
    <property type="entry name" value="DNA gyrase subunit A"/>
    <property type="match status" value="1"/>
</dbReference>
<dbReference type="NCBIfam" id="TIGR01063">
    <property type="entry name" value="gyrA"/>
    <property type="match status" value="1"/>
</dbReference>
<gene>
    <name evidence="9" type="primary">gyrA</name>
    <name evidence="12" type="ORF">HMPREF1863_00309</name>
</gene>
<dbReference type="Gene3D" id="2.120.10.90">
    <property type="entry name" value="DNA gyrase/topoisomerase IV, subunit A, C-terminal"/>
    <property type="match status" value="1"/>
</dbReference>
<keyword evidence="9" id="KW-0963">Cytoplasm</keyword>
<evidence type="ECO:0000259" key="11">
    <source>
        <dbReference type="PROSITE" id="PS52040"/>
    </source>
</evidence>
<comment type="caution">
    <text evidence="12">The sequence shown here is derived from an EMBL/GenBank/DDBJ whole genome shotgun (WGS) entry which is preliminary data.</text>
</comment>
<keyword evidence="6 9" id="KW-0238">DNA-binding</keyword>
<dbReference type="GO" id="GO:0005524">
    <property type="term" value="F:ATP binding"/>
    <property type="evidence" value="ECO:0007669"/>
    <property type="project" value="UniProtKB-UniRule"/>
</dbReference>
<dbReference type="SUPFAM" id="SSF101904">
    <property type="entry name" value="GyrA/ParC C-terminal domain-like"/>
    <property type="match status" value="1"/>
</dbReference>
<accession>A0A134AKM6</accession>
<dbReference type="OrthoDB" id="9806486at2"/>
<keyword evidence="7 9" id="KW-0413">Isomerase</keyword>
<dbReference type="GO" id="GO:0005737">
    <property type="term" value="C:cytoplasm"/>
    <property type="evidence" value="ECO:0007669"/>
    <property type="project" value="UniProtKB-SubCell"/>
</dbReference>
<evidence type="ECO:0000256" key="6">
    <source>
        <dbReference type="ARBA" id="ARBA00023125"/>
    </source>
</evidence>
<dbReference type="EC" id="5.6.2.2" evidence="9"/>
<organism evidence="12 13">
    <name type="scientific">Aedoeadaptatus coxii</name>
    <dbReference type="NCBI Taxonomy" id="755172"/>
    <lineage>
        <taxon>Bacteria</taxon>
        <taxon>Bacillati</taxon>
        <taxon>Bacillota</taxon>
        <taxon>Tissierellia</taxon>
        <taxon>Tissierellales</taxon>
        <taxon>Peptoniphilaceae</taxon>
        <taxon>Aedoeadaptatus</taxon>
    </lineage>
</organism>
<evidence type="ECO:0000313" key="12">
    <source>
        <dbReference type="EMBL" id="KXB68286.1"/>
    </source>
</evidence>
<dbReference type="CDD" id="cd00187">
    <property type="entry name" value="TOP4c"/>
    <property type="match status" value="1"/>
</dbReference>
<dbReference type="FunFam" id="1.10.268.10:FF:000001">
    <property type="entry name" value="DNA gyrase subunit A"/>
    <property type="match status" value="1"/>
</dbReference>
<dbReference type="InterPro" id="IPR002205">
    <property type="entry name" value="Topo_IIA_dom_A"/>
</dbReference>
<dbReference type="NCBIfam" id="NF004043">
    <property type="entry name" value="PRK05560.1"/>
    <property type="match status" value="1"/>
</dbReference>
<dbReference type="EMBL" id="LSDG01000005">
    <property type="protein sequence ID" value="KXB68286.1"/>
    <property type="molecule type" value="Genomic_DNA"/>
</dbReference>
<evidence type="ECO:0000256" key="7">
    <source>
        <dbReference type="ARBA" id="ARBA00023235"/>
    </source>
</evidence>
<keyword evidence="5 9" id="KW-0799">Topoisomerase</keyword>
<evidence type="ECO:0000256" key="5">
    <source>
        <dbReference type="ARBA" id="ARBA00023029"/>
    </source>
</evidence>
<evidence type="ECO:0000256" key="4">
    <source>
        <dbReference type="ARBA" id="ARBA00022840"/>
    </source>
</evidence>
<reference evidence="13" key="1">
    <citation type="submission" date="2016-01" db="EMBL/GenBank/DDBJ databases">
        <authorList>
            <person name="Mitreva M."/>
            <person name="Pepin K.H."/>
            <person name="Mihindukulasuriya K.A."/>
            <person name="Fulton R."/>
            <person name="Fronick C."/>
            <person name="O'Laughlin M."/>
            <person name="Miner T."/>
            <person name="Herter B."/>
            <person name="Rosa B.A."/>
            <person name="Cordes M."/>
            <person name="Tomlinson C."/>
            <person name="Wollam A."/>
            <person name="Palsikar V.B."/>
            <person name="Mardis E.R."/>
            <person name="Wilson R.K."/>
        </authorList>
    </citation>
    <scope>NUCLEOTIDE SEQUENCE [LARGE SCALE GENOMIC DNA]</scope>
    <source>
        <strain evidence="13">DNF00729</strain>
    </source>
</reference>
<feature type="domain" description="Topo IIA-type catalytic" evidence="11">
    <location>
        <begin position="36"/>
        <end position="499"/>
    </location>
</feature>
<dbReference type="GO" id="GO:0034335">
    <property type="term" value="F:DNA negative supercoiling activity"/>
    <property type="evidence" value="ECO:0007669"/>
    <property type="project" value="UniProtKB-ARBA"/>
</dbReference>
<dbReference type="Gene3D" id="1.10.268.10">
    <property type="entry name" value="Topoisomerase, domain 3"/>
    <property type="match status" value="1"/>
</dbReference>
<dbReference type="GO" id="GO:0009330">
    <property type="term" value="C:DNA topoisomerase type II (double strand cut, ATP-hydrolyzing) complex"/>
    <property type="evidence" value="ECO:0007669"/>
    <property type="project" value="TreeGrafter"/>
</dbReference>
<dbReference type="HAMAP" id="MF_01897">
    <property type="entry name" value="GyrA"/>
    <property type="match status" value="1"/>
</dbReference>
<proteinExistence type="inferred from homology"/>
<dbReference type="InterPro" id="IPR013760">
    <property type="entry name" value="Topo_IIA-like_dom_sf"/>
</dbReference>
<dbReference type="PROSITE" id="PS52040">
    <property type="entry name" value="TOPO_IIA"/>
    <property type="match status" value="1"/>
</dbReference>
<dbReference type="PATRIC" id="fig|755172.3.peg.296"/>
<evidence type="ECO:0000256" key="8">
    <source>
        <dbReference type="ARBA" id="ARBA00063644"/>
    </source>
</evidence>
<dbReference type="AlphaFoldDB" id="A0A134AKM6"/>
<name>A0A134AKM6_9FIRM</name>
<sequence>MAKFANQHGIQDVVLENAMKKAYLEYSMSVIVARALPDVRDGLKPVHRRILYGMQQQGLTPDKPHRKSARLVGDVMGKYHPHGDSSIYEATVRLAQDFNIRYPLADGQGNFGSMDGDSAAAMRYTEVRMSKLAMEMLRDLNKDTVDFVPNFDEELMEPAVLPSRFPNLLVNGSAGIAVGMATNMPPHNMNESIDGVIAYMDNPDITLEELMTHIKGPDFPTGAFIMGREGIKEAYKTGRGKIKVRARAEIEPIRNKHQIVVTEVPYQVNKARVVEKIAELVKDKKINGISDIRDESNRRGVRLVIELKRDSNPNVVLNQLYKETQLQITFGIINLALVDGVPKELSLKELLHYYVKHQRDVVTRRTVFDLDKAKARVHIIEGLKLAIDHIDEIIEIVKSYRTDEEIKAKFTERFGLTDVQGQAILDMRIKRLSGLQVEKLNEEHEELLLLIEQLEAILADPQVLDNTIKGELLEIKEKYGDLRRTVITKSDGDVDDIDLIEDEEIVVTLTNSGYIKRMPEGTYKPQHRGGQGISALNKKSDDFVTSLFITTTLDTILFFTDKGRVYKKLAYEIPAAGRNAKGMAIVNLLPLEENEKIQTIIPISEVHDNDHLVLLTKDGYIKRTKMEEYENIRKNGLIAMTLREGDEVIGGRQTKGDEELIIVTKKGMSLRLKEEDIRAQGRTAMGVIGIRLGKDDEVVSFAGVRDGSTLAIVSEKGYGKRTVMDEYSTQNRGGKGLITYRIKEKTGDVVAAKALNDSDQVMMITEDGSIIRLLAESISSLGRATSGVKLMNIKDSTIVAVAEYVGEE</sequence>
<evidence type="ECO:0000256" key="2">
    <source>
        <dbReference type="ARBA" id="ARBA00008263"/>
    </source>
</evidence>